<reference evidence="6 7" key="1">
    <citation type="journal article" date="2013" name="Biodegradation">
        <title>Quantitative proteomic analysis of ibuprofen-degrading Patulibacter sp. strain I11.</title>
        <authorList>
            <person name="Almeida B."/>
            <person name="Kjeldal H."/>
            <person name="Lolas I."/>
            <person name="Knudsen A.D."/>
            <person name="Carvalho G."/>
            <person name="Nielsen K.L."/>
            <person name="Barreto Crespo M.T."/>
            <person name="Stensballe A."/>
            <person name="Nielsen J.L."/>
        </authorList>
    </citation>
    <scope>NUCLEOTIDE SEQUENCE [LARGE SCALE GENOMIC DNA]</scope>
    <source>
        <strain evidence="6 7">I11</strain>
    </source>
</reference>
<keyword evidence="2 6" id="KW-0808">Transferase</keyword>
<name>H0EC03_9ACTN</name>
<dbReference type="SUPFAM" id="SSF53756">
    <property type="entry name" value="UDP-Glycosyltransferase/glycogen phosphorylase"/>
    <property type="match status" value="1"/>
</dbReference>
<protein>
    <submittedName>
        <fullName evidence="6">Putative glycosyl transferase</fullName>
    </submittedName>
</protein>
<dbReference type="Pfam" id="PF00534">
    <property type="entry name" value="Glycos_transf_1"/>
    <property type="match status" value="1"/>
</dbReference>
<dbReference type="GO" id="GO:0016757">
    <property type="term" value="F:glycosyltransferase activity"/>
    <property type="evidence" value="ECO:0007669"/>
    <property type="project" value="UniProtKB-KW"/>
</dbReference>
<accession>H0EC03</accession>
<evidence type="ECO:0000256" key="2">
    <source>
        <dbReference type="ARBA" id="ARBA00022679"/>
    </source>
</evidence>
<feature type="domain" description="Glycosyl transferase family 1" evidence="4">
    <location>
        <begin position="243"/>
        <end position="404"/>
    </location>
</feature>
<dbReference type="GO" id="GO:1901137">
    <property type="term" value="P:carbohydrate derivative biosynthetic process"/>
    <property type="evidence" value="ECO:0007669"/>
    <property type="project" value="UniProtKB-ARBA"/>
</dbReference>
<evidence type="ECO:0000256" key="1">
    <source>
        <dbReference type="ARBA" id="ARBA00022676"/>
    </source>
</evidence>
<evidence type="ECO:0000259" key="5">
    <source>
        <dbReference type="Pfam" id="PF13439"/>
    </source>
</evidence>
<feature type="domain" description="Glycosyltransferase subfamily 4-like N-terminal" evidence="5">
    <location>
        <begin position="18"/>
        <end position="199"/>
    </location>
</feature>
<dbReference type="AlphaFoldDB" id="H0EC03"/>
<keyword evidence="1" id="KW-0328">Glycosyltransferase</keyword>
<dbReference type="InterPro" id="IPR028098">
    <property type="entry name" value="Glyco_trans_4-like_N"/>
</dbReference>
<organism evidence="6 7">
    <name type="scientific">Patulibacter medicamentivorans</name>
    <dbReference type="NCBI Taxonomy" id="1097667"/>
    <lineage>
        <taxon>Bacteria</taxon>
        <taxon>Bacillati</taxon>
        <taxon>Actinomycetota</taxon>
        <taxon>Thermoleophilia</taxon>
        <taxon>Solirubrobacterales</taxon>
        <taxon>Patulibacteraceae</taxon>
        <taxon>Patulibacter</taxon>
    </lineage>
</organism>
<evidence type="ECO:0000313" key="7">
    <source>
        <dbReference type="Proteomes" id="UP000005143"/>
    </source>
</evidence>
<feature type="region of interest" description="Disordered" evidence="3">
    <location>
        <begin position="216"/>
        <end position="237"/>
    </location>
</feature>
<dbReference type="Proteomes" id="UP000005143">
    <property type="component" value="Unassembled WGS sequence"/>
</dbReference>
<dbReference type="InterPro" id="IPR050194">
    <property type="entry name" value="Glycosyltransferase_grp1"/>
</dbReference>
<dbReference type="Pfam" id="PF13439">
    <property type="entry name" value="Glyco_transf_4"/>
    <property type="match status" value="1"/>
</dbReference>
<evidence type="ECO:0000259" key="4">
    <source>
        <dbReference type="Pfam" id="PF00534"/>
    </source>
</evidence>
<comment type="caution">
    <text evidence="6">The sequence shown here is derived from an EMBL/GenBank/DDBJ whole genome shotgun (WGS) entry which is preliminary data.</text>
</comment>
<evidence type="ECO:0000256" key="3">
    <source>
        <dbReference type="SAM" id="MobiDB-lite"/>
    </source>
</evidence>
<proteinExistence type="predicted"/>
<feature type="compositionally biased region" description="Basic residues" evidence="3">
    <location>
        <begin position="227"/>
        <end position="237"/>
    </location>
</feature>
<dbReference type="PANTHER" id="PTHR45947">
    <property type="entry name" value="SULFOQUINOVOSYL TRANSFERASE SQD2"/>
    <property type="match status" value="1"/>
</dbReference>
<dbReference type="EMBL" id="AGUD01000326">
    <property type="protein sequence ID" value="EHN08786.1"/>
    <property type="molecule type" value="Genomic_DNA"/>
</dbReference>
<keyword evidence="7" id="KW-1185">Reference proteome</keyword>
<sequence length="431" mass="46928">MVAEFYPRQNDPVLGIWAHQQAVAARDAGAEVHVLVLHRPVPPRATRLRDVPATLRTMLAQPESAELDGIPITYVRFLGPRRDRSYGSWGRWAARPLRRALRRLHRRFPYDLIHAHNAVPAGDAVRRAVAHGAPDVPVIVSVHGGDVYYTAPRFPAGAAAIRATFADAALVLANSAGTADRCAALDASRTRVVRLGTDLPDPDALERWRVARSWDPPRRADAGGAGRRARGRWGSGPRRRVALADAPEPLLVTVAHVVARKRHEDVIRALWSLRDRHPSVRYRVIGDGPERPALARLAVELEVDDRIEWVGQLPHAEALASARQADLFVMPSIDEAFGVAYVEAMAAAMPVIGALGEPGPQEIADAGEGIVLVPPGDVAALADAIDGLLSDPARRRALGLAARRTVAESFTWERCGRQTLRAYRHVVDGAR</sequence>
<dbReference type="PATRIC" id="fig|1097667.3.peg.4349"/>
<dbReference type="PANTHER" id="PTHR45947:SF3">
    <property type="entry name" value="SULFOQUINOVOSYL TRANSFERASE SQD2"/>
    <property type="match status" value="1"/>
</dbReference>
<dbReference type="Gene3D" id="3.40.50.2000">
    <property type="entry name" value="Glycogen Phosphorylase B"/>
    <property type="match status" value="2"/>
</dbReference>
<gene>
    <name evidence="6" type="ORF">PAI11_43880</name>
</gene>
<dbReference type="InterPro" id="IPR001296">
    <property type="entry name" value="Glyco_trans_1"/>
</dbReference>
<evidence type="ECO:0000313" key="6">
    <source>
        <dbReference type="EMBL" id="EHN08786.1"/>
    </source>
</evidence>